<evidence type="ECO:0000313" key="7">
    <source>
        <dbReference type="EMBL" id="CEO94661.1"/>
    </source>
</evidence>
<feature type="domain" description="Beta-Casp" evidence="6">
    <location>
        <begin position="209"/>
        <end position="326"/>
    </location>
</feature>
<organism evidence="7 9">
    <name type="scientific">Plasmodiophora brassicae</name>
    <name type="common">Clubroot disease agent</name>
    <dbReference type="NCBI Taxonomy" id="37360"/>
    <lineage>
        <taxon>Eukaryota</taxon>
        <taxon>Sar</taxon>
        <taxon>Rhizaria</taxon>
        <taxon>Endomyxa</taxon>
        <taxon>Phytomyxea</taxon>
        <taxon>Plasmodiophorida</taxon>
        <taxon>Plasmodiophoridae</taxon>
        <taxon>Plasmodiophora</taxon>
    </lineage>
</organism>
<dbReference type="GO" id="GO:0032039">
    <property type="term" value="C:integrator complex"/>
    <property type="evidence" value="ECO:0007669"/>
    <property type="project" value="InterPro"/>
</dbReference>
<evidence type="ECO:0000256" key="1">
    <source>
        <dbReference type="ARBA" id="ARBA00004123"/>
    </source>
</evidence>
<dbReference type="InterPro" id="IPR036866">
    <property type="entry name" value="RibonucZ/Hydroxyglut_hydro"/>
</dbReference>
<dbReference type="Gene3D" id="3.60.15.10">
    <property type="entry name" value="Ribonuclease Z/Hydroxyacylglutathione hydrolase-like"/>
    <property type="match status" value="1"/>
</dbReference>
<protein>
    <recommendedName>
        <fullName evidence="6">Beta-Casp domain-containing protein</fullName>
    </recommendedName>
</protein>
<dbReference type="Gene3D" id="3.40.50.10890">
    <property type="match status" value="1"/>
</dbReference>
<geneLocation type="mitochondrion" evidence="8"/>
<dbReference type="InterPro" id="IPR001279">
    <property type="entry name" value="Metallo-B-lactamas"/>
</dbReference>
<evidence type="ECO:0000313" key="9">
    <source>
        <dbReference type="Proteomes" id="UP000039324"/>
    </source>
</evidence>
<keyword evidence="9" id="KW-1185">Reference proteome</keyword>
<dbReference type="GO" id="GO:0034472">
    <property type="term" value="P:snRNA 3'-end processing"/>
    <property type="evidence" value="ECO:0007669"/>
    <property type="project" value="TreeGrafter"/>
</dbReference>
<sequence length="545" mass="59183">MDVVRAGDSLAVSFGGSTVLIGTTRAGVDADVVLLSNHVAASGLPALVLEERFSGIVYGTEPVTNFGRIYVEEMELSKGDARRYSSHDIETAFDTVHHVAFNQRIPINAALTVSASSSGFAIGACNWIFETAMDSVGFIVESSGTVRRHPTPMDPSRVHLCDHLVIGPGLRPSTCADPASALVTMCSVIETTIKQSGNVIIPVAPGAVIFDILEYVHAFLAARSLGHVTMHYISPVASASIAFSSIAGEWLCEPKQACIFDGKAPLGIEELTSKRRLQVYSSVEDDEFASSFKEPALMFTGVTSLHTGDTRFLLEQFGGDPRNCLINLQPDGISPQLPTSVGSMKVFQCPIDVRLNVEEVGQLLRQCNRCKKVYCPYEIAEAIQTSSLPSVPYRELAPFRIDVRMQYQLAYLDEPLARSIAIASQSRICAVPFRGQLRWEGCNIVIRGVDACDSLSQKRQDVYVSPTLTQLVSRLHQSGYSDATIIGSQPQDVNLEDALTVDISIPSLHAQIRTSVAKTVIHCQDDMSRLALAETLHDLLIPTDL</sequence>
<dbReference type="EMBL" id="CDSF01000001">
    <property type="protein sequence ID" value="CEO94661.1"/>
    <property type="molecule type" value="Genomic_DNA"/>
</dbReference>
<dbReference type="InterPro" id="IPR027074">
    <property type="entry name" value="Integrator_9su"/>
</dbReference>
<dbReference type="Proteomes" id="UP000039324">
    <property type="component" value="Unassembled WGS sequence"/>
</dbReference>
<evidence type="ECO:0000259" key="6">
    <source>
        <dbReference type="SMART" id="SM01027"/>
    </source>
</evidence>
<reference evidence="7 9" key="1">
    <citation type="submission" date="2015-02" db="EMBL/GenBank/DDBJ databases">
        <authorList>
            <person name="Chooi Y.-H."/>
        </authorList>
    </citation>
    <scope>NUCLEOTIDE SEQUENCE [LARGE SCALE GENOMIC DNA]</scope>
    <source>
        <strain evidence="7">E3</strain>
    </source>
</reference>
<evidence type="ECO:0000256" key="4">
    <source>
        <dbReference type="ARBA" id="ARBA00022490"/>
    </source>
</evidence>
<evidence type="ECO:0000256" key="3">
    <source>
        <dbReference type="ARBA" id="ARBA00006861"/>
    </source>
</evidence>
<evidence type="ECO:0000256" key="5">
    <source>
        <dbReference type="ARBA" id="ARBA00023242"/>
    </source>
</evidence>
<dbReference type="InterPro" id="IPR022712">
    <property type="entry name" value="Beta_Casp"/>
</dbReference>
<evidence type="ECO:0000256" key="2">
    <source>
        <dbReference type="ARBA" id="ARBA00004496"/>
    </source>
</evidence>
<dbReference type="GO" id="GO:0005737">
    <property type="term" value="C:cytoplasm"/>
    <property type="evidence" value="ECO:0007669"/>
    <property type="project" value="UniProtKB-SubCell"/>
</dbReference>
<dbReference type="AlphaFoldDB" id="A0A0G4IHG8"/>
<gene>
    <name evidence="7" type="ORF">PBRA_000447</name>
    <name evidence="8" type="ORF">PLBR_LOCUS289</name>
</gene>
<keyword evidence="5" id="KW-0539">Nucleus</keyword>
<dbReference type="OrthoDB" id="5600060at2759"/>
<comment type="similarity">
    <text evidence="3">Belongs to the metallo-beta-lactamase superfamily. RNA-metabolizing metallo-beta-lactamase-like family. INTS9 subfamily.</text>
</comment>
<dbReference type="Proteomes" id="UP000290189">
    <property type="component" value="Unassembled WGS sequence"/>
</dbReference>
<evidence type="ECO:0000313" key="10">
    <source>
        <dbReference type="Proteomes" id="UP000290189"/>
    </source>
</evidence>
<keyword evidence="4" id="KW-0963">Cytoplasm</keyword>
<proteinExistence type="inferred from homology"/>
<comment type="subcellular location">
    <subcellularLocation>
        <location evidence="2">Cytoplasm</location>
    </subcellularLocation>
    <subcellularLocation>
        <location evidence="1">Nucleus</location>
    </subcellularLocation>
</comment>
<dbReference type="PANTHER" id="PTHR46094">
    <property type="entry name" value="INTEGRATOR COMPLEX SUBUNIT 9"/>
    <property type="match status" value="1"/>
</dbReference>
<dbReference type="PANTHER" id="PTHR46094:SF1">
    <property type="entry name" value="INTEGRATOR COMPLEX SUBUNIT 9"/>
    <property type="match status" value="1"/>
</dbReference>
<evidence type="ECO:0000313" key="8">
    <source>
        <dbReference type="EMBL" id="SPQ93074.1"/>
    </source>
</evidence>
<dbReference type="SMART" id="SM01027">
    <property type="entry name" value="Beta-Casp"/>
    <property type="match status" value="1"/>
</dbReference>
<reference evidence="8 10" key="2">
    <citation type="submission" date="2018-03" db="EMBL/GenBank/DDBJ databases">
        <authorList>
            <person name="Fogelqvist J."/>
        </authorList>
    </citation>
    <scope>NUCLEOTIDE SEQUENCE [LARGE SCALE GENOMIC DNA]</scope>
</reference>
<name>A0A0G4IHG8_PLABS</name>
<accession>A0A0G4IHG8</accession>
<dbReference type="STRING" id="37360.A0A0G4IHG8"/>
<dbReference type="SUPFAM" id="SSF56281">
    <property type="entry name" value="Metallo-hydrolase/oxidoreductase"/>
    <property type="match status" value="1"/>
</dbReference>
<keyword evidence="8" id="KW-0496">Mitochondrion</keyword>
<dbReference type="EMBL" id="OVEO01000001">
    <property type="protein sequence ID" value="SPQ93074.1"/>
    <property type="molecule type" value="Genomic_DNA"/>
</dbReference>
<dbReference type="Pfam" id="PF16661">
    <property type="entry name" value="Lactamase_B_6"/>
    <property type="match status" value="1"/>
</dbReference>